<keyword evidence="2" id="KW-1185">Reference proteome</keyword>
<gene>
    <name evidence="1" type="ORF">LPJ66_004633</name>
</gene>
<dbReference type="Proteomes" id="UP001150581">
    <property type="component" value="Unassembled WGS sequence"/>
</dbReference>
<evidence type="ECO:0000313" key="2">
    <source>
        <dbReference type="Proteomes" id="UP001150581"/>
    </source>
</evidence>
<proteinExistence type="predicted"/>
<name>A0ACC1IL43_9FUNG</name>
<organism evidence="1 2">
    <name type="scientific">Kickxella alabastrina</name>
    <dbReference type="NCBI Taxonomy" id="61397"/>
    <lineage>
        <taxon>Eukaryota</taxon>
        <taxon>Fungi</taxon>
        <taxon>Fungi incertae sedis</taxon>
        <taxon>Zoopagomycota</taxon>
        <taxon>Kickxellomycotina</taxon>
        <taxon>Kickxellomycetes</taxon>
        <taxon>Kickxellales</taxon>
        <taxon>Kickxellaceae</taxon>
        <taxon>Kickxella</taxon>
    </lineage>
</organism>
<reference evidence="1" key="1">
    <citation type="submission" date="2022-07" db="EMBL/GenBank/DDBJ databases">
        <title>Phylogenomic reconstructions and comparative analyses of Kickxellomycotina fungi.</title>
        <authorList>
            <person name="Reynolds N.K."/>
            <person name="Stajich J.E."/>
            <person name="Barry K."/>
            <person name="Grigoriev I.V."/>
            <person name="Crous P."/>
            <person name="Smith M.E."/>
        </authorList>
    </citation>
    <scope>NUCLEOTIDE SEQUENCE</scope>
    <source>
        <strain evidence="1">Benny 63K</strain>
    </source>
</reference>
<protein>
    <submittedName>
        <fullName evidence="1">Uncharacterized protein</fullName>
    </submittedName>
</protein>
<comment type="caution">
    <text evidence="1">The sequence shown here is derived from an EMBL/GenBank/DDBJ whole genome shotgun (WGS) entry which is preliminary data.</text>
</comment>
<sequence>MKIKSEGSGGSGPGNADKKVPNPAYDELLHFYEGKIAALRHARDALETAKPAMTPPTTPPANGSDRGGSQQQDNQRCRALLALELLTELIDDMTMGVVFDTHFEAKQGISVCANCSTSGSDMCECLNCQRSFPAARFASHMDKCMGLSSRRTATRR</sequence>
<dbReference type="EMBL" id="JANBPG010000576">
    <property type="protein sequence ID" value="KAJ1895366.1"/>
    <property type="molecule type" value="Genomic_DNA"/>
</dbReference>
<accession>A0ACC1IL43</accession>
<evidence type="ECO:0000313" key="1">
    <source>
        <dbReference type="EMBL" id="KAJ1895366.1"/>
    </source>
</evidence>